<keyword evidence="3" id="KW-1185">Reference proteome</keyword>
<name>B9WCA5_CANDC</name>
<dbReference type="PANTHER" id="PTHR11439:SF467">
    <property type="entry name" value="INTEGRASE CATALYTIC DOMAIN-CONTAINING PROTEIN"/>
    <property type="match status" value="1"/>
</dbReference>
<dbReference type="PANTHER" id="PTHR11439">
    <property type="entry name" value="GAG-POL-RELATED RETROTRANSPOSON"/>
    <property type="match status" value="1"/>
</dbReference>
<dbReference type="VEuPathDB" id="FungiDB:CD36_22480"/>
<dbReference type="HOGENOM" id="CLU_001650_6_2_1"/>
<dbReference type="GeneID" id="8046264"/>
<protein>
    <submittedName>
        <fullName evidence="2">Retrotransposon polyprotein, putative</fullName>
    </submittedName>
</protein>
<dbReference type="eggNOG" id="KOG0017">
    <property type="taxonomic scope" value="Eukaryota"/>
</dbReference>
<dbReference type="AlphaFoldDB" id="B9WCA5"/>
<gene>
    <name evidence="1" type="ordered locus">Cd36_22480</name>
    <name evidence="2" type="ORF">CD36_22480</name>
</gene>
<dbReference type="CDD" id="cd09272">
    <property type="entry name" value="RNase_HI_RT_Ty1"/>
    <property type="match status" value="1"/>
</dbReference>
<evidence type="ECO:0000313" key="1">
    <source>
        <dbReference type="CGD" id="CAL0000159964"/>
    </source>
</evidence>
<dbReference type="KEGG" id="cdu:CD36_22480"/>
<accession>B9WCA5</accession>
<reference evidence="2 3" key="1">
    <citation type="journal article" date="2009" name="Genome Res.">
        <title>Comparative genomics of the fungal pathogens Candida dubliniensis and Candida albicans.</title>
        <authorList>
            <person name="Jackson A.P."/>
            <person name="Gamble J.A."/>
            <person name="Yeomans T."/>
            <person name="Moran G.P."/>
            <person name="Saunders D."/>
            <person name="Harris D."/>
            <person name="Aslett M."/>
            <person name="Barrell J.F."/>
            <person name="Butler G."/>
            <person name="Citiulo F."/>
            <person name="Coleman D.C."/>
            <person name="de Groot P.W.J."/>
            <person name="Goodwin T.J."/>
            <person name="Quail M.A."/>
            <person name="McQuillan J."/>
            <person name="Munro C.A."/>
            <person name="Pain A."/>
            <person name="Poulter R.T."/>
            <person name="Rajandream M.A."/>
            <person name="Renauld H."/>
            <person name="Spiering M.J."/>
            <person name="Tivey A."/>
            <person name="Gow N.A.R."/>
            <person name="Barrell B."/>
            <person name="Sullivan D.J."/>
            <person name="Berriman M."/>
        </authorList>
    </citation>
    <scope>NUCLEOTIDE SEQUENCE [LARGE SCALE GENOMIC DNA]</scope>
    <source>
        <strain evidence="3">CD36 / ATCC MYA-646 / CBS 7987 / NCPF 3949 / NRRL Y-17841</strain>
    </source>
</reference>
<dbReference type="RefSeq" id="XP_002418722.1">
    <property type="nucleotide sequence ID" value="XM_002418677.1"/>
</dbReference>
<evidence type="ECO:0000313" key="3">
    <source>
        <dbReference type="Proteomes" id="UP000002605"/>
    </source>
</evidence>
<evidence type="ECO:0000313" key="2">
    <source>
        <dbReference type="EMBL" id="CAX44027.1"/>
    </source>
</evidence>
<dbReference type="OrthoDB" id="5423336at2759"/>
<dbReference type="Proteomes" id="UP000002605">
    <property type="component" value="Chromosome 2"/>
</dbReference>
<dbReference type="EMBL" id="FM992689">
    <property type="protein sequence ID" value="CAX44027.1"/>
    <property type="molecule type" value="Genomic_DNA"/>
</dbReference>
<proteinExistence type="predicted"/>
<dbReference type="CGD" id="CAL0000159964">
    <property type="gene designation" value="Cd36_22480"/>
</dbReference>
<organism evidence="2 3">
    <name type="scientific">Candida dubliniensis (strain CD36 / ATCC MYA-646 / CBS 7987 / NCPF 3949 / NRRL Y-17841)</name>
    <name type="common">Yeast</name>
    <dbReference type="NCBI Taxonomy" id="573826"/>
    <lineage>
        <taxon>Eukaryota</taxon>
        <taxon>Fungi</taxon>
        <taxon>Dikarya</taxon>
        <taxon>Ascomycota</taxon>
        <taxon>Saccharomycotina</taxon>
        <taxon>Pichiomycetes</taxon>
        <taxon>Debaryomycetaceae</taxon>
        <taxon>Candida/Lodderomyces clade</taxon>
        <taxon>Candida</taxon>
    </lineage>
</organism>
<sequence>MKAVIRVIKYLNGTINYGICYTGETSLNVYSDSDWASTPSDRKSITGYIVTYSGGPISWKSKKQQVVALSTTEAECMALTESIKESLWLLQIFQDINVIVKLPITIHEDNLSCQKLLENPIFHNRTKHIDLKYKFTKENIESGNVNVETINSEDNLADILTKPLPKAKFKHLRWLSGLRPLD</sequence>